<accession>A0ACB7PB43</accession>
<name>A0ACB7PB43_9PEZI</name>
<sequence>MARLLVLFILGGIAVCCWFRSLGSFRRSLPDRGQQLPKSAGRHLRRQADRGWMADLGLARRPKSGGLLGLFNPRIENKSTHRVGFCKLRVV</sequence>
<reference evidence="1 2" key="1">
    <citation type="journal article" date="2021" name="Nat. Commun.">
        <title>Genetic determinants of endophytism in the Arabidopsis root mycobiome.</title>
        <authorList>
            <person name="Mesny F."/>
            <person name="Miyauchi S."/>
            <person name="Thiergart T."/>
            <person name="Pickel B."/>
            <person name="Atanasova L."/>
            <person name="Karlsson M."/>
            <person name="Huettel B."/>
            <person name="Barry K.W."/>
            <person name="Haridas S."/>
            <person name="Chen C."/>
            <person name="Bauer D."/>
            <person name="Andreopoulos W."/>
            <person name="Pangilinan J."/>
            <person name="LaButti K."/>
            <person name="Riley R."/>
            <person name="Lipzen A."/>
            <person name="Clum A."/>
            <person name="Drula E."/>
            <person name="Henrissat B."/>
            <person name="Kohler A."/>
            <person name="Grigoriev I.V."/>
            <person name="Martin F.M."/>
            <person name="Hacquard S."/>
        </authorList>
    </citation>
    <scope>NUCLEOTIDE SEQUENCE [LARGE SCALE GENOMIC DNA]</scope>
    <source>
        <strain evidence="1 2">MPI-SDFR-AT-0079</strain>
    </source>
</reference>
<evidence type="ECO:0000313" key="2">
    <source>
        <dbReference type="Proteomes" id="UP000724584"/>
    </source>
</evidence>
<dbReference type="Proteomes" id="UP000724584">
    <property type="component" value="Unassembled WGS sequence"/>
</dbReference>
<dbReference type="EMBL" id="JAGIZQ010000004">
    <property type="protein sequence ID" value="KAH6632669.1"/>
    <property type="molecule type" value="Genomic_DNA"/>
</dbReference>
<proteinExistence type="predicted"/>
<comment type="caution">
    <text evidence="1">The sequence shown here is derived from an EMBL/GenBank/DDBJ whole genome shotgun (WGS) entry which is preliminary data.</text>
</comment>
<gene>
    <name evidence="1" type="ORF">F5144DRAFT_574879</name>
</gene>
<organism evidence="1 2">
    <name type="scientific">Chaetomium tenue</name>
    <dbReference type="NCBI Taxonomy" id="1854479"/>
    <lineage>
        <taxon>Eukaryota</taxon>
        <taxon>Fungi</taxon>
        <taxon>Dikarya</taxon>
        <taxon>Ascomycota</taxon>
        <taxon>Pezizomycotina</taxon>
        <taxon>Sordariomycetes</taxon>
        <taxon>Sordariomycetidae</taxon>
        <taxon>Sordariales</taxon>
        <taxon>Chaetomiaceae</taxon>
        <taxon>Chaetomium</taxon>
    </lineage>
</organism>
<evidence type="ECO:0000313" key="1">
    <source>
        <dbReference type="EMBL" id="KAH6632669.1"/>
    </source>
</evidence>
<keyword evidence="2" id="KW-1185">Reference proteome</keyword>
<protein>
    <submittedName>
        <fullName evidence="1">Uncharacterized protein</fullName>
    </submittedName>
</protein>